<feature type="compositionally biased region" description="Polar residues" evidence="1">
    <location>
        <begin position="61"/>
        <end position="77"/>
    </location>
</feature>
<comment type="caution">
    <text evidence="3">The sequence shown here is derived from an EMBL/GenBank/DDBJ whole genome shotgun (WGS) entry which is preliminary data.</text>
</comment>
<protein>
    <submittedName>
        <fullName evidence="3">Glycosyltransferase</fullName>
    </submittedName>
</protein>
<sequence>MSNIIQRPTAISLNNLKSSITFLFTTMLVVYLLYSFRIIFNKNESVNVDIASKQSLDTTSTNDVNLDANSSSTNDQPSCPIDEFDELPGADTEVKHIVFGIAGSAELWDDRKEYIKQWWKPGETRGVVWLDTNVTTSNKEGLPEIRVSEDTSDFAYTNPEGNRAALRISRVVSETFRLGKKDVRWFVMGDDDTVFVVDNVVRVLSKYDHNQFYYIGGISESHLQNIHFSYSMAFGGGGFAISYPLAQELEKMQDKCIQRYPGLYASDDRIQACMAELGVPLSRELGFHQYDIYGSLLGLLGSHPVAPLVTLHHLDVIDPIFPEMNRVDSIRNLLDSARYDSASLIQQSICYDQRRFWSISVSWGYAVQITRGIISPRELERPARTFLNWYKGADLTAYTFNTRNPVRKPCQKPYVFYMSTTRYDRNTNEVIGIYKPHNESHPKCYWKTTSPETIDSVVVVKRPDKDRWRKSPRRDCCRVVQARRRGSLKIWVKNCDEGEYSGL</sequence>
<reference evidence="3 4" key="1">
    <citation type="submission" date="2024-01" db="EMBL/GenBank/DDBJ databases">
        <title>The complete chloroplast genome sequence of Lithospermum erythrorhizon: insights into the phylogenetic relationship among Boraginaceae species and the maternal lineages of purple gromwells.</title>
        <authorList>
            <person name="Okada T."/>
            <person name="Watanabe K."/>
        </authorList>
    </citation>
    <scope>NUCLEOTIDE SEQUENCE [LARGE SCALE GENOMIC DNA]</scope>
</reference>
<dbReference type="InterPro" id="IPR006740">
    <property type="entry name" value="DUF604"/>
</dbReference>
<keyword evidence="2" id="KW-0472">Membrane</keyword>
<keyword evidence="2" id="KW-0812">Transmembrane</keyword>
<dbReference type="Pfam" id="PF04646">
    <property type="entry name" value="DUF604"/>
    <property type="match status" value="1"/>
</dbReference>
<dbReference type="EMBL" id="BAABME010009551">
    <property type="protein sequence ID" value="GAA0175368.1"/>
    <property type="molecule type" value="Genomic_DNA"/>
</dbReference>
<name>A0AAV3RK52_LITER</name>
<dbReference type="Gene3D" id="3.90.550.50">
    <property type="match status" value="1"/>
</dbReference>
<dbReference type="AlphaFoldDB" id="A0AAV3RK52"/>
<keyword evidence="2" id="KW-1133">Transmembrane helix</keyword>
<evidence type="ECO:0000313" key="3">
    <source>
        <dbReference type="EMBL" id="GAA0175368.1"/>
    </source>
</evidence>
<evidence type="ECO:0000256" key="2">
    <source>
        <dbReference type="SAM" id="Phobius"/>
    </source>
</evidence>
<gene>
    <name evidence="3" type="ORF">LIER_28555</name>
</gene>
<dbReference type="Proteomes" id="UP001454036">
    <property type="component" value="Unassembled WGS sequence"/>
</dbReference>
<evidence type="ECO:0000256" key="1">
    <source>
        <dbReference type="SAM" id="MobiDB-lite"/>
    </source>
</evidence>
<proteinExistence type="predicted"/>
<organism evidence="3 4">
    <name type="scientific">Lithospermum erythrorhizon</name>
    <name type="common">Purple gromwell</name>
    <name type="synonym">Lithospermum officinale var. erythrorhizon</name>
    <dbReference type="NCBI Taxonomy" id="34254"/>
    <lineage>
        <taxon>Eukaryota</taxon>
        <taxon>Viridiplantae</taxon>
        <taxon>Streptophyta</taxon>
        <taxon>Embryophyta</taxon>
        <taxon>Tracheophyta</taxon>
        <taxon>Spermatophyta</taxon>
        <taxon>Magnoliopsida</taxon>
        <taxon>eudicotyledons</taxon>
        <taxon>Gunneridae</taxon>
        <taxon>Pentapetalae</taxon>
        <taxon>asterids</taxon>
        <taxon>lamiids</taxon>
        <taxon>Boraginales</taxon>
        <taxon>Boraginaceae</taxon>
        <taxon>Boraginoideae</taxon>
        <taxon>Lithospermeae</taxon>
        <taxon>Lithospermum</taxon>
    </lineage>
</organism>
<feature type="region of interest" description="Disordered" evidence="1">
    <location>
        <begin position="61"/>
        <end position="80"/>
    </location>
</feature>
<evidence type="ECO:0000313" key="4">
    <source>
        <dbReference type="Proteomes" id="UP001454036"/>
    </source>
</evidence>
<feature type="transmembrane region" description="Helical" evidence="2">
    <location>
        <begin position="20"/>
        <end position="40"/>
    </location>
</feature>
<accession>A0AAV3RK52</accession>
<dbReference type="PANTHER" id="PTHR10811">
    <property type="entry name" value="FRINGE-RELATED"/>
    <property type="match status" value="1"/>
</dbReference>
<keyword evidence="4" id="KW-1185">Reference proteome</keyword>
<dbReference type="FunFam" id="3.90.550.50:FF:000006">
    <property type="entry name" value="Fringe-related protein-like"/>
    <property type="match status" value="1"/>
</dbReference>